<dbReference type="SMART" id="SM00320">
    <property type="entry name" value="WD40"/>
    <property type="match status" value="7"/>
</dbReference>
<feature type="compositionally biased region" description="Basic and acidic residues" evidence="4">
    <location>
        <begin position="277"/>
        <end position="300"/>
    </location>
</feature>
<evidence type="ECO:0000256" key="2">
    <source>
        <dbReference type="ARBA" id="ARBA00022737"/>
    </source>
</evidence>
<dbReference type="PROSITE" id="PS50082">
    <property type="entry name" value="WD_REPEATS_2"/>
    <property type="match status" value="6"/>
</dbReference>
<keyword evidence="1 3" id="KW-0853">WD repeat</keyword>
<dbReference type="PRINTS" id="PR00320">
    <property type="entry name" value="GPROTEINBRPT"/>
</dbReference>
<feature type="compositionally biased region" description="Acidic residues" evidence="4">
    <location>
        <begin position="16"/>
        <end position="25"/>
    </location>
</feature>
<evidence type="ECO:0000313" key="5">
    <source>
        <dbReference type="EMBL" id="WZN63911.1"/>
    </source>
</evidence>
<reference evidence="5 6" key="1">
    <citation type="submission" date="2024-03" db="EMBL/GenBank/DDBJ databases">
        <title>Complete genome sequence of the green alga Chloropicon roscoffensis RCC1871.</title>
        <authorList>
            <person name="Lemieux C."/>
            <person name="Pombert J.-F."/>
            <person name="Otis C."/>
            <person name="Turmel M."/>
        </authorList>
    </citation>
    <scope>NUCLEOTIDE SEQUENCE [LARGE SCALE GENOMIC DNA]</scope>
    <source>
        <strain evidence="5 6">RCC1871</strain>
    </source>
</reference>
<evidence type="ECO:0000256" key="1">
    <source>
        <dbReference type="ARBA" id="ARBA00022574"/>
    </source>
</evidence>
<dbReference type="InterPro" id="IPR019775">
    <property type="entry name" value="WD40_repeat_CS"/>
</dbReference>
<keyword evidence="5" id="KW-0282">Flagellum</keyword>
<dbReference type="InterPro" id="IPR036322">
    <property type="entry name" value="WD40_repeat_dom_sf"/>
</dbReference>
<name>A0AAX4PCZ7_9CHLO</name>
<dbReference type="PROSITE" id="PS00678">
    <property type="entry name" value="WD_REPEATS_1"/>
    <property type="match status" value="4"/>
</dbReference>
<dbReference type="AlphaFoldDB" id="A0AAX4PCZ7"/>
<evidence type="ECO:0000256" key="3">
    <source>
        <dbReference type="PROSITE-ProRule" id="PRU00221"/>
    </source>
</evidence>
<feature type="repeat" description="WD" evidence="3">
    <location>
        <begin position="575"/>
        <end position="607"/>
    </location>
</feature>
<dbReference type="PANTHER" id="PTHR14604:SF3">
    <property type="entry name" value="SPERM-ASSOCIATED ANTIGEN 16 PROTEIN"/>
    <property type="match status" value="1"/>
</dbReference>
<dbReference type="PROSITE" id="PS50294">
    <property type="entry name" value="WD_REPEATS_REGION"/>
    <property type="match status" value="6"/>
</dbReference>
<feature type="region of interest" description="Disordered" evidence="4">
    <location>
        <begin position="242"/>
        <end position="300"/>
    </location>
</feature>
<feature type="repeat" description="WD" evidence="3">
    <location>
        <begin position="405"/>
        <end position="446"/>
    </location>
</feature>
<organism evidence="5 6">
    <name type="scientific">Chloropicon roscoffensis</name>
    <dbReference type="NCBI Taxonomy" id="1461544"/>
    <lineage>
        <taxon>Eukaryota</taxon>
        <taxon>Viridiplantae</taxon>
        <taxon>Chlorophyta</taxon>
        <taxon>Chloropicophyceae</taxon>
        <taxon>Chloropicales</taxon>
        <taxon>Chloropicaceae</taxon>
        <taxon>Chloropicon</taxon>
    </lineage>
</organism>
<dbReference type="InterPro" id="IPR001680">
    <property type="entry name" value="WD40_rpt"/>
</dbReference>
<protein>
    <submittedName>
        <fullName evidence="5">Flagellar WD repeat-containing protein Pf20</fullName>
    </submittedName>
</protein>
<dbReference type="SUPFAM" id="SSF50978">
    <property type="entry name" value="WD40 repeat-like"/>
    <property type="match status" value="1"/>
</dbReference>
<keyword evidence="6" id="KW-1185">Reference proteome</keyword>
<feature type="compositionally biased region" description="Basic and acidic residues" evidence="4">
    <location>
        <begin position="58"/>
        <end position="81"/>
    </location>
</feature>
<gene>
    <name evidence="5" type="ORF">HKI87_08g54640</name>
</gene>
<feature type="repeat" description="WD" evidence="3">
    <location>
        <begin position="363"/>
        <end position="404"/>
    </location>
</feature>
<dbReference type="CDD" id="cd00200">
    <property type="entry name" value="WD40"/>
    <property type="match status" value="1"/>
</dbReference>
<evidence type="ECO:0000256" key="4">
    <source>
        <dbReference type="SAM" id="MobiDB-lite"/>
    </source>
</evidence>
<keyword evidence="2" id="KW-0677">Repeat</keyword>
<feature type="repeat" description="WD" evidence="3">
    <location>
        <begin position="489"/>
        <end position="523"/>
    </location>
</feature>
<dbReference type="Pfam" id="PF00400">
    <property type="entry name" value="WD40"/>
    <property type="match status" value="6"/>
</dbReference>
<dbReference type="InterPro" id="IPR015943">
    <property type="entry name" value="WD40/YVTN_repeat-like_dom_sf"/>
</dbReference>
<feature type="region of interest" description="Disordered" evidence="4">
    <location>
        <begin position="1"/>
        <end position="25"/>
    </location>
</feature>
<feature type="repeat" description="WD" evidence="3">
    <location>
        <begin position="321"/>
        <end position="362"/>
    </location>
</feature>
<keyword evidence="5" id="KW-0969">Cilium</keyword>
<accession>A0AAX4PCZ7</accession>
<sequence length="607" mass="67594">MVEEEQPKVGEVPVVDVEDDDGSDDDFLYEELDVESEVDADDNYSEDLDAIIRSLQTAKDEENAGSKAEEDSAERAKAPGEVTRRPEVIDDFFRNFLVKMNLTRTLESFETEWYEMKATGRLEEENIGNVPDIYILNQQLQDVISTLRSELRSARAIAEKATSTWDKFRKERDFHRMHHKRVGQEKNKLLTDLKRLRKHYSQYEPTIKELRHKYEVAMKEKMLMRLERDRINSKLEGLEKRLEGQKTAGNRAQGKLGDSTEISGSVDAKGAAAKKSTLKERKTAKADASKHNLPAADRENPYAKLDFEPLPVNSMSLQKTFKGHLMSVSDIAIHPKKPVVATASDDTTWKLWSIPNGDLIMAGEGHKDWVAGLSFHPQGTQIATASGDSTVKLWDFQAARCTLTFTEHTQAVWGVAFHDTGDFLASCSLDHSTRLWDIATAKCKSTLRGHVDSVNSVCWQPFTNNLCTGSSDKTVSLWDARTGLCAQTFYGHFNSCNSVVFDLKGTFVASCDADGIVKLWDVRMVTEFGSIDVGPHSANKVSLDRSGKVLAVACDDSAVKCFSLKGGTPKELGQLSGHEDSALSVAFDPYGSYVVSGGADMTFRYWA</sequence>
<evidence type="ECO:0000313" key="6">
    <source>
        <dbReference type="Proteomes" id="UP001472866"/>
    </source>
</evidence>
<dbReference type="Gene3D" id="2.130.10.10">
    <property type="entry name" value="YVTN repeat-like/Quinoprotein amine dehydrogenase"/>
    <property type="match status" value="2"/>
</dbReference>
<keyword evidence="5" id="KW-0966">Cell projection</keyword>
<dbReference type="InterPro" id="IPR050995">
    <property type="entry name" value="WD-F-box_domain-protein"/>
</dbReference>
<dbReference type="PANTHER" id="PTHR14604">
    <property type="entry name" value="WD40 REPEAT PF20"/>
    <property type="match status" value="1"/>
</dbReference>
<feature type="repeat" description="WD" evidence="3">
    <location>
        <begin position="447"/>
        <end position="488"/>
    </location>
</feature>
<proteinExistence type="predicted"/>
<dbReference type="Proteomes" id="UP001472866">
    <property type="component" value="Chromosome 08"/>
</dbReference>
<dbReference type="InterPro" id="IPR020472">
    <property type="entry name" value="WD40_PAC1"/>
</dbReference>
<dbReference type="EMBL" id="CP151508">
    <property type="protein sequence ID" value="WZN63911.1"/>
    <property type="molecule type" value="Genomic_DNA"/>
</dbReference>
<feature type="region of interest" description="Disordered" evidence="4">
    <location>
        <begin position="55"/>
        <end position="81"/>
    </location>
</feature>